<organism evidence="2 3">
    <name type="scientific">Gekko japonicus</name>
    <name type="common">Schlegel's Japanese gecko</name>
    <dbReference type="NCBI Taxonomy" id="146911"/>
    <lineage>
        <taxon>Eukaryota</taxon>
        <taxon>Metazoa</taxon>
        <taxon>Chordata</taxon>
        <taxon>Craniata</taxon>
        <taxon>Vertebrata</taxon>
        <taxon>Euteleostomi</taxon>
        <taxon>Lepidosauria</taxon>
        <taxon>Squamata</taxon>
        <taxon>Bifurcata</taxon>
        <taxon>Gekkota</taxon>
        <taxon>Gekkonidae</taxon>
        <taxon>Gekkoninae</taxon>
        <taxon>Gekko</taxon>
    </lineage>
</organism>
<keyword evidence="2" id="KW-1185">Reference proteome</keyword>
<keyword evidence="1" id="KW-0472">Membrane</keyword>
<proteinExistence type="predicted"/>
<evidence type="ECO:0000313" key="2">
    <source>
        <dbReference type="Proteomes" id="UP000694871"/>
    </source>
</evidence>
<reference evidence="3" key="1">
    <citation type="submission" date="2025-08" db="UniProtKB">
        <authorList>
            <consortium name="RefSeq"/>
        </authorList>
    </citation>
    <scope>IDENTIFICATION</scope>
</reference>
<feature type="transmembrane region" description="Helical" evidence="1">
    <location>
        <begin position="26"/>
        <end position="51"/>
    </location>
</feature>
<accession>A0ABM1JXS8</accession>
<dbReference type="RefSeq" id="XP_015266265.1">
    <property type="nucleotide sequence ID" value="XM_015410779.1"/>
</dbReference>
<dbReference type="GeneID" id="107110060"/>
<keyword evidence="1" id="KW-1133">Transmembrane helix</keyword>
<keyword evidence="1" id="KW-0812">Transmembrane</keyword>
<protein>
    <submittedName>
        <fullName evidence="3">Uncharacterized protein LOC107110060 isoform X1</fullName>
    </submittedName>
</protein>
<gene>
    <name evidence="3" type="primary">LOC107110060</name>
</gene>
<evidence type="ECO:0000256" key="1">
    <source>
        <dbReference type="SAM" id="Phobius"/>
    </source>
</evidence>
<dbReference type="Proteomes" id="UP000694871">
    <property type="component" value="Unplaced"/>
</dbReference>
<evidence type="ECO:0000313" key="3">
    <source>
        <dbReference type="RefSeq" id="XP_015266265.1"/>
    </source>
</evidence>
<name>A0ABM1JXS8_GEKJA</name>
<sequence>MPPKMLEPSEAPSHAPTASVPMDSNIVAIIIATISSSVFIVAILVLLLLLYHRDPLCCQFLCSCRFFQNPSQYDCPPPYFSSNQRLVGLQSGTQRLESTAENSDTAQGDELFCVGPPSSYQLPPWEQPRLPSYESVRKKDRQREIHQMIAERFGLWAEVSQELPPPYEQALRYPAASSGTGAGSELSARQSLPDMLQASPTFQPHRNTSV</sequence>